<organism evidence="2 3">
    <name type="scientific">Psychroflexus aurantiacus</name>
    <dbReference type="NCBI Taxonomy" id="2709310"/>
    <lineage>
        <taxon>Bacteria</taxon>
        <taxon>Pseudomonadati</taxon>
        <taxon>Bacteroidota</taxon>
        <taxon>Flavobacteriia</taxon>
        <taxon>Flavobacteriales</taxon>
        <taxon>Flavobacteriaceae</taxon>
        <taxon>Psychroflexus</taxon>
    </lineage>
</organism>
<reference evidence="2 3" key="1">
    <citation type="submission" date="2020-02" db="EMBL/GenBank/DDBJ databases">
        <title>Flavobacteriaceae Psychroflexus bacterium YR1-1, complete genome.</title>
        <authorList>
            <person name="Li Y."/>
            <person name="Wu S."/>
        </authorList>
    </citation>
    <scope>NUCLEOTIDE SEQUENCE [LARGE SCALE GENOMIC DNA]</scope>
    <source>
        <strain evidence="2 3">YR1-1</strain>
    </source>
</reference>
<keyword evidence="1" id="KW-0812">Transmembrane</keyword>
<dbReference type="Proteomes" id="UP000478505">
    <property type="component" value="Unassembled WGS sequence"/>
</dbReference>
<evidence type="ECO:0000313" key="2">
    <source>
        <dbReference type="EMBL" id="NEV92875.1"/>
    </source>
</evidence>
<keyword evidence="3" id="KW-1185">Reference proteome</keyword>
<feature type="transmembrane region" description="Helical" evidence="1">
    <location>
        <begin position="37"/>
        <end position="62"/>
    </location>
</feature>
<keyword evidence="1" id="KW-0472">Membrane</keyword>
<feature type="transmembrane region" description="Helical" evidence="1">
    <location>
        <begin position="266"/>
        <end position="282"/>
    </location>
</feature>
<keyword evidence="1" id="KW-1133">Transmembrane helix</keyword>
<gene>
    <name evidence="2" type="ORF">G3567_01780</name>
</gene>
<feature type="transmembrane region" description="Helical" evidence="1">
    <location>
        <begin position="161"/>
        <end position="181"/>
    </location>
</feature>
<name>A0A6B3R2I7_9FLAO</name>
<dbReference type="InterPro" id="IPR045625">
    <property type="entry name" value="DUF6427"/>
</dbReference>
<evidence type="ECO:0000313" key="3">
    <source>
        <dbReference type="Proteomes" id="UP000478505"/>
    </source>
</evidence>
<accession>A0A6B3R2I7</accession>
<dbReference type="EMBL" id="JAAIKD010000001">
    <property type="protein sequence ID" value="NEV92875.1"/>
    <property type="molecule type" value="Genomic_DNA"/>
</dbReference>
<dbReference type="Pfam" id="PF19992">
    <property type="entry name" value="DUF6427"/>
    <property type="match status" value="1"/>
</dbReference>
<feature type="transmembrane region" description="Helical" evidence="1">
    <location>
        <begin position="122"/>
        <end position="149"/>
    </location>
</feature>
<comment type="caution">
    <text evidence="2">The sequence shown here is derived from an EMBL/GenBank/DDBJ whole genome shotgun (WGS) entry which is preliminary data.</text>
</comment>
<proteinExistence type="predicted"/>
<feature type="transmembrane region" description="Helical" evidence="1">
    <location>
        <begin position="208"/>
        <end position="229"/>
    </location>
</feature>
<feature type="transmembrane region" description="Helical" evidence="1">
    <location>
        <begin position="289"/>
        <end position="307"/>
    </location>
</feature>
<dbReference type="AlphaFoldDB" id="A0A6B3R2I7"/>
<dbReference type="RefSeq" id="WP_164003529.1">
    <property type="nucleotide sequence ID" value="NZ_JAAIKD010000001.1"/>
</dbReference>
<feature type="transmembrane region" description="Helical" evidence="1">
    <location>
        <begin position="241"/>
        <end position="260"/>
    </location>
</feature>
<feature type="transmembrane region" description="Helical" evidence="1">
    <location>
        <begin position="12"/>
        <end position="31"/>
    </location>
</feature>
<protein>
    <submittedName>
        <fullName evidence="2">Uncharacterized protein</fullName>
    </submittedName>
</protein>
<evidence type="ECO:0000256" key="1">
    <source>
        <dbReference type="SAM" id="Phobius"/>
    </source>
</evidence>
<sequence length="308" mass="35637">MLTRLFSHSKPIAYAILSILFAIAFCIENFFSTPIDLSTALVFGKLGILLVFLLLVFLLNFIVKRNKIHQQHTYAASSFVLLIIAFPEVLRSSEFVISYFFLLLSLRRILSLKTNTNIKQKIFDASLLLSISIAFDPFHWLFLLVIYFGVTLYASQNYRHFIIPIAGLAIGVILHISYFLIFENTWINFRDYLPKFTGIDTFFETFKYGSLTGFILAILTWIILQLPIIYNRAKLHERETLSLILAFMLISLSALIFNHKPVSEDAIYLIWPLAILIGNYFQLKSTKKWIKEVFYIFFVSGIVFSAIY</sequence>